<protein>
    <submittedName>
        <fullName evidence="1">Bgt-20265</fullName>
    </submittedName>
</protein>
<organism evidence="1 2">
    <name type="scientific">Blumeria graminis f. sp. tritici</name>
    <dbReference type="NCBI Taxonomy" id="62690"/>
    <lineage>
        <taxon>Eukaryota</taxon>
        <taxon>Fungi</taxon>
        <taxon>Dikarya</taxon>
        <taxon>Ascomycota</taxon>
        <taxon>Pezizomycotina</taxon>
        <taxon>Leotiomycetes</taxon>
        <taxon>Erysiphales</taxon>
        <taxon>Erysiphaceae</taxon>
        <taxon>Blumeria</taxon>
    </lineage>
</organism>
<dbReference type="AlphaFoldDB" id="A0A9X9MNA5"/>
<proteinExistence type="predicted"/>
<keyword evidence="2" id="KW-1185">Reference proteome</keyword>
<gene>
    <name evidence="1" type="ORF">BGT96224V316_LOCUS7505</name>
</gene>
<reference evidence="1 2" key="1">
    <citation type="submission" date="2018-08" db="EMBL/GenBank/DDBJ databases">
        <authorList>
            <person name="Muller C M."/>
        </authorList>
    </citation>
    <scope>NUCLEOTIDE SEQUENCE [LARGE SCALE GENOMIC DNA]</scope>
</reference>
<dbReference type="Proteomes" id="UP000324639">
    <property type="component" value="Chromosome Bgt_-09"/>
</dbReference>
<dbReference type="EMBL" id="LR026992">
    <property type="protein sequence ID" value="VDB93914.1"/>
    <property type="molecule type" value="Genomic_DNA"/>
</dbReference>
<evidence type="ECO:0000313" key="1">
    <source>
        <dbReference type="EMBL" id="VDB93914.1"/>
    </source>
</evidence>
<accession>A0A9X9MNA5</accession>
<name>A0A9X9MNA5_BLUGR</name>
<sequence>MLTPWRNIRQESSAWPQLRLSWIPSLGFSPIVTAFAVGNTNAAILQGKNPSLECTQLKTSISRATKSSEKPLHELLKSPRRLFLPRPQ</sequence>
<evidence type="ECO:0000313" key="2">
    <source>
        <dbReference type="Proteomes" id="UP000324639"/>
    </source>
</evidence>